<comment type="caution">
    <text evidence="3">The sequence shown here is derived from an EMBL/GenBank/DDBJ whole genome shotgun (WGS) entry which is preliminary data.</text>
</comment>
<evidence type="ECO:0000256" key="1">
    <source>
        <dbReference type="SAM" id="Coils"/>
    </source>
</evidence>
<dbReference type="Proteomes" id="UP000321750">
    <property type="component" value="Unassembled WGS sequence"/>
</dbReference>
<evidence type="ECO:0000313" key="3">
    <source>
        <dbReference type="EMBL" id="GEP12253.1"/>
    </source>
</evidence>
<feature type="coiled-coil region" evidence="1">
    <location>
        <begin position="463"/>
        <end position="490"/>
    </location>
</feature>
<keyword evidence="1" id="KW-0175">Coiled coil</keyword>
<feature type="region of interest" description="Disordered" evidence="2">
    <location>
        <begin position="431"/>
        <end position="462"/>
    </location>
</feature>
<evidence type="ECO:0000313" key="4">
    <source>
        <dbReference type="Proteomes" id="UP000321750"/>
    </source>
</evidence>
<evidence type="ECO:0008006" key="5">
    <source>
        <dbReference type="Google" id="ProtNLM"/>
    </source>
</evidence>
<dbReference type="RefSeq" id="WP_147048640.1">
    <property type="nucleotide sequence ID" value="NZ_BJZV01000034.1"/>
</dbReference>
<protein>
    <recommendedName>
        <fullName evidence="5">Bacteriophage tail tape measure N-terminal domain-containing protein</fullName>
    </recommendedName>
</protein>
<accession>A0A512JQW3</accession>
<dbReference type="EMBL" id="BJZV01000034">
    <property type="protein sequence ID" value="GEP12253.1"/>
    <property type="molecule type" value="Genomic_DNA"/>
</dbReference>
<evidence type="ECO:0000256" key="2">
    <source>
        <dbReference type="SAM" id="MobiDB-lite"/>
    </source>
</evidence>
<organism evidence="3 4">
    <name type="scientific">Methylobacterium gnaphalii</name>
    <dbReference type="NCBI Taxonomy" id="1010610"/>
    <lineage>
        <taxon>Bacteria</taxon>
        <taxon>Pseudomonadati</taxon>
        <taxon>Pseudomonadota</taxon>
        <taxon>Alphaproteobacteria</taxon>
        <taxon>Hyphomicrobiales</taxon>
        <taxon>Methylobacteriaceae</taxon>
        <taxon>Methylobacterium</taxon>
    </lineage>
</organism>
<proteinExistence type="predicted"/>
<gene>
    <name evidence="3" type="ORF">MGN01_40980</name>
</gene>
<dbReference type="OrthoDB" id="7980311at2"/>
<sequence length="723" mass="74809">MAEPLTLSFQADTSRAQSAMASLAASIIGNMASIGVAMSGGAANTNNFGGTLSGLQANAQRAAAAIGSDVKNIASATAQAASSDKATLESIVRAFTASTVASTTAQQTLRSSLTATTSTVSGIIGQLPSLKSLLAAFIAFEAVKLVFESVSASIEAARKHIEEFVQIGRDAQKVGVGSDFFQRATLSAEKYGLTVEQVTQALAAARAASDVRIGEGKDASNTSAFSSRLEQNVRAGNLSAADRRAFDGASDQEAKIRVVLGLIDKLRAESRDLAAFDLAGKFFGPDFERQLRNGVDLTTKLRETLDSSSTTVLGVRIVDPAEIERANQLDAKAKEIAETFASALAPITKDISTATLDTYEAFLKVEEVVARVLKIASDLYVQARDAVREIRNYIATIPYIGVLLEGSSLDIAKAIGRGVGVLDPEVQGPQAPLSVKVRPKGPDQSATLPSLHSKGGTSPTESLDAVETLINQLEKARDTAKAELDNVAKTNVERETAVALAKAEAAARQDFKTGKRDTEGLTQDEIDRTKAAAVAMQSYKDATLDAQQALRQAADTSRFFGQTATDALGQLLIDGRSASDVLDGLIKQLARAALQAAFLGTGPLAGLFGTAPAASAGSNAIGGLLGGVTKLFAANGADVAAGVPVTVGEMGREVFIPKADGKVYPIGAGSVGGGGIDNSRVIRIDARGAQAGVADQIVAAISAYDRQAQAALPGRIASVQKRG</sequence>
<name>A0A512JQW3_9HYPH</name>
<reference evidence="3 4" key="1">
    <citation type="submission" date="2019-07" db="EMBL/GenBank/DDBJ databases">
        <title>Whole genome shotgun sequence of Methylobacterium gnaphalii NBRC 107716.</title>
        <authorList>
            <person name="Hosoyama A."/>
            <person name="Uohara A."/>
            <person name="Ohji S."/>
            <person name="Ichikawa N."/>
        </authorList>
    </citation>
    <scope>NUCLEOTIDE SEQUENCE [LARGE SCALE GENOMIC DNA]</scope>
    <source>
        <strain evidence="3 4">NBRC 107716</strain>
    </source>
</reference>
<feature type="compositionally biased region" description="Polar residues" evidence="2">
    <location>
        <begin position="444"/>
        <end position="461"/>
    </location>
</feature>
<dbReference type="AlphaFoldDB" id="A0A512JQW3"/>
<keyword evidence="4" id="KW-1185">Reference proteome</keyword>